<evidence type="ECO:0000256" key="1">
    <source>
        <dbReference type="SAM" id="MobiDB-lite"/>
    </source>
</evidence>
<evidence type="ECO:0008006" key="5">
    <source>
        <dbReference type="Google" id="ProtNLM"/>
    </source>
</evidence>
<organism evidence="3 4">
    <name type="scientific">Microbacterium album</name>
    <dbReference type="NCBI Taxonomy" id="2053191"/>
    <lineage>
        <taxon>Bacteria</taxon>
        <taxon>Bacillati</taxon>
        <taxon>Actinomycetota</taxon>
        <taxon>Actinomycetes</taxon>
        <taxon>Micrococcales</taxon>
        <taxon>Microbacteriaceae</taxon>
        <taxon>Microbacterium</taxon>
    </lineage>
</organism>
<keyword evidence="2" id="KW-1133">Transmembrane helix</keyword>
<evidence type="ECO:0000256" key="2">
    <source>
        <dbReference type="SAM" id="Phobius"/>
    </source>
</evidence>
<reference evidence="3" key="2">
    <citation type="submission" date="2020-09" db="EMBL/GenBank/DDBJ databases">
        <authorList>
            <person name="Sun Q."/>
            <person name="Zhou Y."/>
        </authorList>
    </citation>
    <scope>NUCLEOTIDE SEQUENCE</scope>
    <source>
        <strain evidence="3">CGMCC 1.15794</strain>
    </source>
</reference>
<keyword evidence="2" id="KW-0812">Transmembrane</keyword>
<name>A0A917MMV3_9MICO</name>
<feature type="compositionally biased region" description="Polar residues" evidence="1">
    <location>
        <begin position="135"/>
        <end position="145"/>
    </location>
</feature>
<dbReference type="AlphaFoldDB" id="A0A917MMV3"/>
<keyword evidence="2" id="KW-0472">Membrane</keyword>
<evidence type="ECO:0000313" key="3">
    <source>
        <dbReference type="EMBL" id="GGH49692.1"/>
    </source>
</evidence>
<feature type="transmembrane region" description="Helical" evidence="2">
    <location>
        <begin position="29"/>
        <end position="48"/>
    </location>
</feature>
<feature type="transmembrane region" description="Helical" evidence="2">
    <location>
        <begin position="91"/>
        <end position="108"/>
    </location>
</feature>
<dbReference type="Proteomes" id="UP000657592">
    <property type="component" value="Unassembled WGS sequence"/>
</dbReference>
<gene>
    <name evidence="3" type="ORF">GCM10010921_27940</name>
</gene>
<reference evidence="3" key="1">
    <citation type="journal article" date="2014" name="Int. J. Syst. Evol. Microbiol.">
        <title>Complete genome sequence of Corynebacterium casei LMG S-19264T (=DSM 44701T), isolated from a smear-ripened cheese.</title>
        <authorList>
            <consortium name="US DOE Joint Genome Institute (JGI-PGF)"/>
            <person name="Walter F."/>
            <person name="Albersmeier A."/>
            <person name="Kalinowski J."/>
            <person name="Ruckert C."/>
        </authorList>
    </citation>
    <scope>NUCLEOTIDE SEQUENCE</scope>
    <source>
        <strain evidence="3">CGMCC 1.15794</strain>
    </source>
</reference>
<dbReference type="EMBL" id="BMJY01000018">
    <property type="protein sequence ID" value="GGH49692.1"/>
    <property type="molecule type" value="Genomic_DNA"/>
</dbReference>
<sequence length="145" mass="14310">MGALAVAAGAVFGVAGTIAHAYTAGPLPVGLVLALVGCGALLVALRLLVEARWVTWAAGFAMIALLAVYSGTGPGGSVVVPQSAPGEFPLGLVWSYALPGVVLLVAAWPDPARLRTGPAAGPGTRRTGDAAGSGDVQSGTRRIDP</sequence>
<keyword evidence="4" id="KW-1185">Reference proteome</keyword>
<accession>A0A917MMV3</accession>
<evidence type="ECO:0000313" key="4">
    <source>
        <dbReference type="Proteomes" id="UP000657592"/>
    </source>
</evidence>
<feature type="transmembrane region" description="Helical" evidence="2">
    <location>
        <begin position="53"/>
        <end position="71"/>
    </location>
</feature>
<comment type="caution">
    <text evidence="3">The sequence shown here is derived from an EMBL/GenBank/DDBJ whole genome shotgun (WGS) entry which is preliminary data.</text>
</comment>
<feature type="region of interest" description="Disordered" evidence="1">
    <location>
        <begin position="116"/>
        <end position="145"/>
    </location>
</feature>
<protein>
    <recommendedName>
        <fullName evidence="5">Histidinol dehydrogenase</fullName>
    </recommendedName>
</protein>
<proteinExistence type="predicted"/>